<dbReference type="GO" id="GO:0016853">
    <property type="term" value="F:isomerase activity"/>
    <property type="evidence" value="ECO:0007669"/>
    <property type="project" value="UniProtKB-KW"/>
</dbReference>
<keyword evidence="2" id="KW-0413">Isomerase</keyword>
<dbReference type="PANTHER" id="PTHR13887:SF41">
    <property type="entry name" value="THIOREDOXIN SUPERFAMILY PROTEIN"/>
    <property type="match status" value="1"/>
</dbReference>
<proteinExistence type="predicted"/>
<evidence type="ECO:0000313" key="2">
    <source>
        <dbReference type="EMBL" id="MBB6559848.1"/>
    </source>
</evidence>
<dbReference type="PANTHER" id="PTHR13887">
    <property type="entry name" value="GLUTATHIONE S-TRANSFERASE KAPPA"/>
    <property type="match status" value="1"/>
</dbReference>
<dbReference type="InterPro" id="IPR001853">
    <property type="entry name" value="DSBA-like_thioredoxin_dom"/>
</dbReference>
<dbReference type="SUPFAM" id="SSF52833">
    <property type="entry name" value="Thioredoxin-like"/>
    <property type="match status" value="1"/>
</dbReference>
<comment type="caution">
    <text evidence="2">The sequence shown here is derived from an EMBL/GenBank/DDBJ whole genome shotgun (WGS) entry which is preliminary data.</text>
</comment>
<protein>
    <submittedName>
        <fullName evidence="2">Putative DsbA family dithiol-disulfide isomerase</fullName>
    </submittedName>
</protein>
<feature type="domain" description="DSBA-like thioredoxin" evidence="1">
    <location>
        <begin position="7"/>
        <end position="209"/>
    </location>
</feature>
<organism evidence="2 3">
    <name type="scientific">Acidovorax soli</name>
    <dbReference type="NCBI Taxonomy" id="592050"/>
    <lineage>
        <taxon>Bacteria</taxon>
        <taxon>Pseudomonadati</taxon>
        <taxon>Pseudomonadota</taxon>
        <taxon>Betaproteobacteria</taxon>
        <taxon>Burkholderiales</taxon>
        <taxon>Comamonadaceae</taxon>
        <taxon>Acidovorax</taxon>
    </lineage>
</organism>
<dbReference type="InterPro" id="IPR036249">
    <property type="entry name" value="Thioredoxin-like_sf"/>
</dbReference>
<dbReference type="AlphaFoldDB" id="A0A7X0PDD0"/>
<dbReference type="CDD" id="cd03024">
    <property type="entry name" value="DsbA_FrnE"/>
    <property type="match status" value="1"/>
</dbReference>
<dbReference type="Pfam" id="PF01323">
    <property type="entry name" value="DSBA"/>
    <property type="match status" value="1"/>
</dbReference>
<reference evidence="2 3" key="1">
    <citation type="submission" date="2020-08" db="EMBL/GenBank/DDBJ databases">
        <title>Functional genomics of gut bacteria from endangered species of beetles.</title>
        <authorList>
            <person name="Carlos-Shanley C."/>
        </authorList>
    </citation>
    <scope>NUCLEOTIDE SEQUENCE [LARGE SCALE GENOMIC DNA]</scope>
    <source>
        <strain evidence="2 3">S00198</strain>
    </source>
</reference>
<gene>
    <name evidence="2" type="ORF">HNP48_002520</name>
</gene>
<dbReference type="RefSeq" id="WP_184857264.1">
    <property type="nucleotide sequence ID" value="NZ_JACHLK010000004.1"/>
</dbReference>
<dbReference type="GO" id="GO:0016491">
    <property type="term" value="F:oxidoreductase activity"/>
    <property type="evidence" value="ECO:0007669"/>
    <property type="project" value="InterPro"/>
</dbReference>
<dbReference type="Proteomes" id="UP000575083">
    <property type="component" value="Unassembled WGS sequence"/>
</dbReference>
<accession>A0A7X0PDD0</accession>
<dbReference type="Gene3D" id="3.40.30.10">
    <property type="entry name" value="Glutaredoxin"/>
    <property type="match status" value="1"/>
</dbReference>
<evidence type="ECO:0000259" key="1">
    <source>
        <dbReference type="Pfam" id="PF01323"/>
    </source>
</evidence>
<dbReference type="EMBL" id="JACHLK010000004">
    <property type="protein sequence ID" value="MBB6559848.1"/>
    <property type="molecule type" value="Genomic_DNA"/>
</dbReference>
<keyword evidence="3" id="KW-1185">Reference proteome</keyword>
<sequence>MTTALKIDFVSDVSCPWCIIGLKSLEQAAERLKGEVALDLHFQPFELNPQMAPEGQDIAEHLHEKYGATPEQSQKNRDAIAARGAALGFTFNMAQRSRIYNTFDAHRLLHWAEEESDKQPALKHALFKAYFTDGQSPGDHEVLARVAGEVGLDEAEARAVLASDRYADAVREREQFYLQQGIHSVPAIIINDRHLISGGQPPEVFEQALRQIASGKA</sequence>
<evidence type="ECO:0000313" key="3">
    <source>
        <dbReference type="Proteomes" id="UP000575083"/>
    </source>
</evidence>
<name>A0A7X0PDD0_9BURK</name>